<gene>
    <name evidence="1" type="ORF">METZ01_LOCUS292213</name>
</gene>
<sequence length="152" mass="16459">MRIVVAMSGGVDSSVAAAQLVTAGHEVIGLSMQLYDQEPHEPAFGGCCSHEDLHDARRVAALLDIPHYTVNFKEEFDAAVVGPFAREYASGRTPIPCVQCNGDLKFRHLLDRARALGADRVATGHYARMRPDPTTGGALLLRGLDPLKDQSY</sequence>
<accession>A0A382LRM9</accession>
<proteinExistence type="predicted"/>
<feature type="non-terminal residue" evidence="1">
    <location>
        <position position="152"/>
    </location>
</feature>
<dbReference type="Pfam" id="PF03054">
    <property type="entry name" value="tRNA_Me_trans"/>
    <property type="match status" value="1"/>
</dbReference>
<dbReference type="SUPFAM" id="SSF52402">
    <property type="entry name" value="Adenine nucleotide alpha hydrolases-like"/>
    <property type="match status" value="1"/>
</dbReference>
<evidence type="ECO:0000313" key="1">
    <source>
        <dbReference type="EMBL" id="SVC39359.1"/>
    </source>
</evidence>
<name>A0A382LRM9_9ZZZZ</name>
<dbReference type="InterPro" id="IPR014729">
    <property type="entry name" value="Rossmann-like_a/b/a_fold"/>
</dbReference>
<dbReference type="Gene3D" id="3.40.50.620">
    <property type="entry name" value="HUPs"/>
    <property type="match status" value="1"/>
</dbReference>
<dbReference type="PANTHER" id="PTHR11933">
    <property type="entry name" value="TRNA 5-METHYLAMINOMETHYL-2-THIOURIDYLATE -METHYLTRANSFERASE"/>
    <property type="match status" value="1"/>
</dbReference>
<protein>
    <recommendedName>
        <fullName evidence="2">Thil AANH domain-containing protein</fullName>
    </recommendedName>
</protein>
<organism evidence="1">
    <name type="scientific">marine metagenome</name>
    <dbReference type="NCBI Taxonomy" id="408172"/>
    <lineage>
        <taxon>unclassified sequences</taxon>
        <taxon>metagenomes</taxon>
        <taxon>ecological metagenomes</taxon>
    </lineage>
</organism>
<reference evidence="1" key="1">
    <citation type="submission" date="2018-05" db="EMBL/GenBank/DDBJ databases">
        <authorList>
            <person name="Lanie J.A."/>
            <person name="Ng W.-L."/>
            <person name="Kazmierczak K.M."/>
            <person name="Andrzejewski T.M."/>
            <person name="Davidsen T.M."/>
            <person name="Wayne K.J."/>
            <person name="Tettelin H."/>
            <person name="Glass J.I."/>
            <person name="Rusch D."/>
            <person name="Podicherti R."/>
            <person name="Tsui H.-C.T."/>
            <person name="Winkler M.E."/>
        </authorList>
    </citation>
    <scope>NUCLEOTIDE SEQUENCE</scope>
</reference>
<dbReference type="PANTHER" id="PTHR11933:SF5">
    <property type="entry name" value="MITOCHONDRIAL TRNA-SPECIFIC 2-THIOURIDYLASE 1"/>
    <property type="match status" value="1"/>
</dbReference>
<dbReference type="EMBL" id="UINC01088809">
    <property type="protein sequence ID" value="SVC39359.1"/>
    <property type="molecule type" value="Genomic_DNA"/>
</dbReference>
<dbReference type="GO" id="GO:0002143">
    <property type="term" value="P:tRNA wobble position uridine thiolation"/>
    <property type="evidence" value="ECO:0007669"/>
    <property type="project" value="TreeGrafter"/>
</dbReference>
<dbReference type="AlphaFoldDB" id="A0A382LRM9"/>
<evidence type="ECO:0008006" key="2">
    <source>
        <dbReference type="Google" id="ProtNLM"/>
    </source>
</evidence>